<evidence type="ECO:0000313" key="2">
    <source>
        <dbReference type="EMBL" id="SVC81617.1"/>
    </source>
</evidence>
<dbReference type="SUPFAM" id="SSF53137">
    <property type="entry name" value="Translational machinery components"/>
    <property type="match status" value="1"/>
</dbReference>
<sequence>VPSNLAAIGPILVSRSDLLERLVDFEIEPGAEFVVELLEAGYSLSEEWELLPKSAHASENGIVLISVAITLSEWKPLLALLPPFPIVKSSESNSFDDFREFVMLPRTIGIILLRLGHWAFGIAKDGDLSVTKTGARYVKGKHRKGGQSSNRFRRGREKWIRELFDQVGEAGCSRLSDYPDQIDFLS</sequence>
<feature type="non-terminal residue" evidence="2">
    <location>
        <position position="186"/>
    </location>
</feature>
<protein>
    <recommendedName>
        <fullName evidence="1">Actinobacteria/chloroflexi VLRF1 release factor domain-containing protein</fullName>
    </recommendedName>
</protein>
<dbReference type="Gene3D" id="3.30.420.60">
    <property type="entry name" value="eRF1 domain 2"/>
    <property type="match status" value="1"/>
</dbReference>
<dbReference type="Pfam" id="PF18859">
    <property type="entry name" value="acVLRF1"/>
    <property type="match status" value="1"/>
</dbReference>
<accession>A0A382Q9B7</accession>
<feature type="non-terminal residue" evidence="2">
    <location>
        <position position="1"/>
    </location>
</feature>
<gene>
    <name evidence="2" type="ORF">METZ01_LOCUS334471</name>
</gene>
<dbReference type="InterPro" id="IPR042226">
    <property type="entry name" value="eFR1_2_sf"/>
</dbReference>
<dbReference type="AlphaFoldDB" id="A0A382Q9B7"/>
<feature type="domain" description="Actinobacteria/chloroflexi VLRF1 release factor" evidence="1">
    <location>
        <begin position="106"/>
        <end position="170"/>
    </location>
</feature>
<evidence type="ECO:0000259" key="1">
    <source>
        <dbReference type="Pfam" id="PF18859"/>
    </source>
</evidence>
<dbReference type="EMBL" id="UINC01112575">
    <property type="protein sequence ID" value="SVC81617.1"/>
    <property type="molecule type" value="Genomic_DNA"/>
</dbReference>
<name>A0A382Q9B7_9ZZZZ</name>
<dbReference type="InterPro" id="IPR040783">
    <property type="entry name" value="VLRF1"/>
</dbReference>
<proteinExistence type="predicted"/>
<reference evidence="2" key="1">
    <citation type="submission" date="2018-05" db="EMBL/GenBank/DDBJ databases">
        <authorList>
            <person name="Lanie J.A."/>
            <person name="Ng W.-L."/>
            <person name="Kazmierczak K.M."/>
            <person name="Andrzejewski T.M."/>
            <person name="Davidsen T.M."/>
            <person name="Wayne K.J."/>
            <person name="Tettelin H."/>
            <person name="Glass J.I."/>
            <person name="Rusch D."/>
            <person name="Podicherti R."/>
            <person name="Tsui H.-C.T."/>
            <person name="Winkler M.E."/>
        </authorList>
    </citation>
    <scope>NUCLEOTIDE SEQUENCE</scope>
</reference>
<organism evidence="2">
    <name type="scientific">marine metagenome</name>
    <dbReference type="NCBI Taxonomy" id="408172"/>
    <lineage>
        <taxon>unclassified sequences</taxon>
        <taxon>metagenomes</taxon>
        <taxon>ecological metagenomes</taxon>
    </lineage>
</organism>